<dbReference type="RefSeq" id="WP_129436605.1">
    <property type="nucleotide sequence ID" value="NZ_SBKO01000006.1"/>
</dbReference>
<feature type="chain" id="PRO_5020776093" evidence="1">
    <location>
        <begin position="22"/>
        <end position="63"/>
    </location>
</feature>
<protein>
    <submittedName>
        <fullName evidence="2">Uncharacterized protein</fullName>
    </submittedName>
</protein>
<evidence type="ECO:0000313" key="3">
    <source>
        <dbReference type="Proteomes" id="UP000290283"/>
    </source>
</evidence>
<gene>
    <name evidence="2" type="ORF">EQG63_11955</name>
</gene>
<keyword evidence="3" id="KW-1185">Reference proteome</keyword>
<dbReference type="Proteomes" id="UP000290283">
    <property type="component" value="Unassembled WGS sequence"/>
</dbReference>
<feature type="signal peptide" evidence="1">
    <location>
        <begin position="1"/>
        <end position="21"/>
    </location>
</feature>
<dbReference type="AlphaFoldDB" id="A0A4Q1K0D9"/>
<name>A0A4Q1K0D9_9FLAO</name>
<dbReference type="EMBL" id="SBKO01000006">
    <property type="protein sequence ID" value="RXR16327.1"/>
    <property type="molecule type" value="Genomic_DNA"/>
</dbReference>
<reference evidence="3" key="1">
    <citation type="submission" date="2019-01" db="EMBL/GenBank/DDBJ databases">
        <title>Cytophagaceae bacterium strain CAR-16.</title>
        <authorList>
            <person name="Chen W.-M."/>
        </authorList>
    </citation>
    <scope>NUCLEOTIDE SEQUENCE [LARGE SCALE GENOMIC DNA]</scope>
    <source>
        <strain evidence="3">LLJ-11</strain>
    </source>
</reference>
<sequence>MKKLITSLALVAFLFSASTFAQEIKKEAKTKKAKTEKTTTSSDVKKECHTDKKCCAKGADKKA</sequence>
<proteinExistence type="predicted"/>
<keyword evidence="1" id="KW-0732">Signal</keyword>
<accession>A0A4Q1K0D9</accession>
<comment type="caution">
    <text evidence="2">The sequence shown here is derived from an EMBL/GenBank/DDBJ whole genome shotgun (WGS) entry which is preliminary data.</text>
</comment>
<evidence type="ECO:0000313" key="2">
    <source>
        <dbReference type="EMBL" id="RXR16327.1"/>
    </source>
</evidence>
<organism evidence="2 3">
    <name type="scientific">Flavobacterium amnicola</name>
    <dbReference type="NCBI Taxonomy" id="2506422"/>
    <lineage>
        <taxon>Bacteria</taxon>
        <taxon>Pseudomonadati</taxon>
        <taxon>Bacteroidota</taxon>
        <taxon>Flavobacteriia</taxon>
        <taxon>Flavobacteriales</taxon>
        <taxon>Flavobacteriaceae</taxon>
        <taxon>Flavobacterium</taxon>
    </lineage>
</organism>
<evidence type="ECO:0000256" key="1">
    <source>
        <dbReference type="SAM" id="SignalP"/>
    </source>
</evidence>